<evidence type="ECO:0000313" key="7">
    <source>
        <dbReference type="Proteomes" id="UP001620626"/>
    </source>
</evidence>
<feature type="compositionally biased region" description="Basic and acidic residues" evidence="3">
    <location>
        <begin position="647"/>
        <end position="662"/>
    </location>
</feature>
<feature type="compositionally biased region" description="Polar residues" evidence="3">
    <location>
        <begin position="5480"/>
        <end position="5493"/>
    </location>
</feature>
<feature type="compositionally biased region" description="Polar residues" evidence="3">
    <location>
        <begin position="3490"/>
        <end position="3500"/>
    </location>
</feature>
<feature type="compositionally biased region" description="Low complexity" evidence="3">
    <location>
        <begin position="812"/>
        <end position="821"/>
    </location>
</feature>
<feature type="compositionally biased region" description="Basic and acidic residues" evidence="3">
    <location>
        <begin position="867"/>
        <end position="918"/>
    </location>
</feature>
<dbReference type="PROSITE" id="PS50106">
    <property type="entry name" value="PDZ"/>
    <property type="match status" value="1"/>
</dbReference>
<feature type="region of interest" description="Disordered" evidence="3">
    <location>
        <begin position="6453"/>
        <end position="6516"/>
    </location>
</feature>
<feature type="region of interest" description="Disordered" evidence="3">
    <location>
        <begin position="2180"/>
        <end position="2202"/>
    </location>
</feature>
<feature type="compositionally biased region" description="Basic and acidic residues" evidence="3">
    <location>
        <begin position="1119"/>
        <end position="1136"/>
    </location>
</feature>
<feature type="compositionally biased region" description="Basic and acidic residues" evidence="3">
    <location>
        <begin position="2355"/>
        <end position="2382"/>
    </location>
</feature>
<feature type="compositionally biased region" description="Polar residues" evidence="3">
    <location>
        <begin position="5425"/>
        <end position="5435"/>
    </location>
</feature>
<feature type="domain" description="PDZ" evidence="5">
    <location>
        <begin position="7179"/>
        <end position="7258"/>
    </location>
</feature>
<feature type="compositionally biased region" description="Polar residues" evidence="3">
    <location>
        <begin position="4169"/>
        <end position="4181"/>
    </location>
</feature>
<feature type="region of interest" description="Disordered" evidence="3">
    <location>
        <begin position="733"/>
        <end position="775"/>
    </location>
</feature>
<feature type="compositionally biased region" description="Low complexity" evidence="3">
    <location>
        <begin position="3078"/>
        <end position="3108"/>
    </location>
</feature>
<feature type="region of interest" description="Disordered" evidence="3">
    <location>
        <begin position="3482"/>
        <end position="3504"/>
    </location>
</feature>
<dbReference type="CDD" id="cd22265">
    <property type="entry name" value="UDM1_RNF168"/>
    <property type="match status" value="1"/>
</dbReference>
<feature type="compositionally biased region" description="Low complexity" evidence="3">
    <location>
        <begin position="3606"/>
        <end position="3635"/>
    </location>
</feature>
<feature type="region of interest" description="Disordered" evidence="3">
    <location>
        <begin position="5596"/>
        <end position="5618"/>
    </location>
</feature>
<feature type="compositionally biased region" description="Acidic residues" evidence="3">
    <location>
        <begin position="5283"/>
        <end position="5296"/>
    </location>
</feature>
<feature type="region of interest" description="Disordered" evidence="3">
    <location>
        <begin position="359"/>
        <end position="395"/>
    </location>
</feature>
<feature type="region of interest" description="Disordered" evidence="3">
    <location>
        <begin position="3606"/>
        <end position="3640"/>
    </location>
</feature>
<feature type="region of interest" description="Disordered" evidence="3">
    <location>
        <begin position="2652"/>
        <end position="2683"/>
    </location>
</feature>
<feature type="region of interest" description="Disordered" evidence="3">
    <location>
        <begin position="5376"/>
        <end position="5514"/>
    </location>
</feature>
<dbReference type="SMART" id="SM00228">
    <property type="entry name" value="PDZ"/>
    <property type="match status" value="1"/>
</dbReference>
<feature type="compositionally biased region" description="Low complexity" evidence="3">
    <location>
        <begin position="939"/>
        <end position="951"/>
    </location>
</feature>
<feature type="compositionally biased region" description="Acidic residues" evidence="3">
    <location>
        <begin position="4261"/>
        <end position="4271"/>
    </location>
</feature>
<feature type="region of interest" description="Disordered" evidence="3">
    <location>
        <begin position="2987"/>
        <end position="3036"/>
    </location>
</feature>
<feature type="compositionally biased region" description="Basic and acidic residues" evidence="3">
    <location>
        <begin position="1349"/>
        <end position="1360"/>
    </location>
</feature>
<feature type="region of interest" description="Disordered" evidence="3">
    <location>
        <begin position="7275"/>
        <end position="7403"/>
    </location>
</feature>
<evidence type="ECO:0000256" key="3">
    <source>
        <dbReference type="SAM" id="MobiDB-lite"/>
    </source>
</evidence>
<dbReference type="Pfam" id="PF00595">
    <property type="entry name" value="PDZ"/>
    <property type="match status" value="1"/>
</dbReference>
<feature type="region of interest" description="Disordered" evidence="3">
    <location>
        <begin position="1389"/>
        <end position="1408"/>
    </location>
</feature>
<feature type="compositionally biased region" description="Basic and acidic residues" evidence="3">
    <location>
        <begin position="1220"/>
        <end position="1255"/>
    </location>
</feature>
<feature type="compositionally biased region" description="Acidic residues" evidence="3">
    <location>
        <begin position="7278"/>
        <end position="7291"/>
    </location>
</feature>
<name>A0ABD2JUY5_9BILA</name>
<feature type="compositionally biased region" description="Basic and acidic residues" evidence="3">
    <location>
        <begin position="1026"/>
        <end position="1037"/>
    </location>
</feature>
<feature type="region of interest" description="Disordered" evidence="3">
    <location>
        <begin position="5019"/>
        <end position="5052"/>
    </location>
</feature>
<feature type="region of interest" description="Disordered" evidence="3">
    <location>
        <begin position="273"/>
        <end position="302"/>
    </location>
</feature>
<feature type="compositionally biased region" description="Basic and acidic residues" evidence="3">
    <location>
        <begin position="4226"/>
        <end position="4255"/>
    </location>
</feature>
<dbReference type="GO" id="GO:0045202">
    <property type="term" value="C:synapse"/>
    <property type="evidence" value="ECO:0007669"/>
    <property type="project" value="UniProtKB-SubCell"/>
</dbReference>
<feature type="compositionally biased region" description="Basic and acidic residues" evidence="3">
    <location>
        <begin position="3974"/>
        <end position="3983"/>
    </location>
</feature>
<feature type="compositionally biased region" description="Basic and acidic residues" evidence="3">
    <location>
        <begin position="3708"/>
        <end position="3717"/>
    </location>
</feature>
<feature type="region of interest" description="Disordered" evidence="3">
    <location>
        <begin position="7096"/>
        <end position="7133"/>
    </location>
</feature>
<feature type="compositionally biased region" description="Basic and acidic residues" evidence="3">
    <location>
        <begin position="89"/>
        <end position="105"/>
    </location>
</feature>
<dbReference type="SUPFAM" id="SSF49562">
    <property type="entry name" value="C2 domain (Calcium/lipid-binding domain, CaLB)"/>
    <property type="match status" value="1"/>
</dbReference>
<feature type="compositionally biased region" description="Basic and acidic residues" evidence="3">
    <location>
        <begin position="830"/>
        <end position="850"/>
    </location>
</feature>
<feature type="region of interest" description="Disordered" evidence="3">
    <location>
        <begin position="4155"/>
        <end position="4292"/>
    </location>
</feature>
<evidence type="ECO:0000256" key="1">
    <source>
        <dbReference type="ARBA" id="ARBA00023018"/>
    </source>
</evidence>
<feature type="region of interest" description="Disordered" evidence="3">
    <location>
        <begin position="2487"/>
        <end position="2586"/>
    </location>
</feature>
<dbReference type="InterPro" id="IPR039032">
    <property type="entry name" value="Rim-like"/>
</dbReference>
<sequence>MSSWFSYIRSSIIGDELPSTSEAGVVNQIGPTEEDTLSRTGQSVDKQHVDTLSRCSATAAAEQKSDYGQEDSITPSHGNSSLPAALSQEQREHIKNVLRRAERSGRNAKVVVDSRHLKRCRHSTAAAQTTTTACAPSIGPRQQERHEQQKTNEDEEDQQQEGQFIVQMDSLPEDVEVSVGPYSYCSYASSELSYSEADKGYSSAVTEEPDGAAAGEKAAANNTAEGGEDERKSIAQKMQKLSKKIDQWLKSLDKEDSELEQLMLVKTTVAGENDSKKGTTTQNYGETTTTPTPLASATEAEEEEQPILLNYLDTLAQSICVMAMEQSANKLFERQIQLFYQFADGLANDVIHSVFRLADEEPSESDDGEVEQEEQAFEDVHSAEEEEEEAEMVPMDDKNGLLAEKPPLFKSISMVKEEEDEELDSCYTILIEEMERRRTEEEAKKEEHASDDFVEQMPTMMPLNAAKFDDGTCSNVVESDERHQYSFILGNDHDTPASFQSGSTSGADSEEAPTSRSPSLNTVELKPNLAQLVDSVPRIYIDEASSETTSEADSDPEMGAGLELCEGQTMERVSTEQGHLDDITEQDKQKQPLDIVPEEEECVQEEMPKMDLGIVPKNESEEDFSGSTSEADSTGPETESEEQQQPAEERGSRAADCEHDPDFGSSTQKDQHEMDIVLNENHLPKSEEFGIMPKADSEEASSSSTSEADSIPEREMEEHIICVNSDHYTHLDHTIQKDKREMDTLPKNELDTMPKDDSEEPSYSSTSDEGLPKTKHFCVDNHNEVFVSTAEKPEVDTAPKTEFGTMPKGGSEEPSSGSTSEADQEMDLTPGERHEMGIMPKKELDATPKDDSEEASSGLTSEADSIPEEHPMQEEILNADHHHLDNENKNDGILSKEKRELDNMSKTDFEIVPKKEIVLDVLPPKDQPVNGEEDEAAMSSSSSISTSSADSVENDDESEADFYDEFDFKKVPKEAEEDGEKADQKALAQNNDQEKKEAEKNEGKSATDFDWIKEIVEANLNEEESKESKNETPKEENAIEISNKCQFKEPREMPKSFESLASTVTSGADVRSNASSTEIEGEMEEEQKQIVPKLTDEVMAQIEAVQRRAQEEEMARIEAVQRRAQEEEPKMPRLTDEEIEQIQAVQRRAEEDEMAQIEAVQKRAEQEEMAQIEAAQRRAEEEKMAQIEAAQRRAEEEEMAQIESVQRRAEEEEMVRIEAAQRRAEEEQMARIEAAQRRAEEEKMAQIEAAQRRAEEEEMAQIESVQRRAEEEEMVRIEAAQRRAEEEQMARIEAAQRRAEEEEMARIEAVQRRAQEEEPKLPQLTDEEIQQIQAVQRRAEEEEMARIEAVQRRAQEEEPKLPQLTDEEIQQIQAIQRRAEEEEMARIEAVQRRAQEEEPKMPRLTDEEIEQIQAVQRRAEEDEMAQIESVQRRAEEDEKAQIEQIKMFAEECCFEVMTKPFPLQTEDALDGDELNIVEIYHKSSSSPTTSSADSVCTSESGKSEAVLVNDANVYGLSSVYNEQFDVVEAFDEEKCHPEITDGITCQPERSVLPLHDAEWEIMSAVSDQKIAIEWRLSCQPDQTEMSPFLPRDDGNWNAPALFAQMEPDKITYQTDWANAISCYPPEMPSSSTVWNDPISQNQKAPVQTKCQSDHEEGGLITELNLSQAEMARKNSNNGSSSSLTSSADSLQSSLDNAAASFGDEPAKNLLRKELGDSGETSNADSSASSAELLEEEDDKVGNFVDEAENSVEKMEELKEDKLTGLLHVNDQRTKEENEQTNDDGSEEFAKTIGGANTNELSAEELEQIERIRKLAEQCSFEMMLKSLPRQKTKVEIDENEEWKRNEEQMPKLTNEEIVQIEAVQKRAQEEELARIEAVLRRAQEEEMARIEAAQRRAAEEEEMSQIEAVQRRAAEEEEMARIEAVQKRAQEEEMARIEAVQRMAQEEEPKMPQLTHEEIEQIQAVQKRAEEDEMAQIEAVQKRAKEEEMSRIEAAQRRAAEEEMARIEAAQRRAEEEEEMSQIEAVQRRAVEEEEMARIEAAQRRAAAEEEEIARIEAVQRMAQEEKVPKLTDEEMAQIEAVQRRAEEEELARIEAVQRRSAEKEEMARTESVQRMAQEEKVPKLTDEEMAQIEAVQRRAEEEELARIEAVLRRAQEEEMARIEAAQIRAAEEEMARIEAAQRRAAEEEEMSQIEAVQRRAAEEEEMARIEAVQRRSAEEEEMARIEAVQRRAVEEEEMARIEAAQRRAAAEEEEIARIEAVQRMAQEEKVPKLTDEEMAQIEAVQRRAEEEELARIEAVQRRSAEKEEMARTESVQRMAQEEKVPKLTYEEMAQIEAVQRRAEEEELARIEAVQRRSAEEEEMARIEAVQRRSAEKEEMARTESVQRMAQEEKVPKLTDEEMAQIEAVQRRAEEEEEMSQIEAVQRRAVEEEEMARIEAVQRRAEEEELARIEAVQRRSAEEEEMARIEAVQRRAEEEELARIEAVQRRSAEEEEMARIEAAQRRAAEEEMAPIEAAQRRAAEEEMAPIEAAQRRAAEEEEMARIEAVQRRSAEEEEMARIEAVQRRAEEEEEMSQIEAVQRRAVEEEEMARIEAAQRRAAAEEEEIARIEAVQRMAQEEKVPKLTDEEMAQIEAVQRRAEEEELARIEAVQRRSAEKEEMARTESVQRMAQEEKVPKLTDEEMAQIEAVQRRAEEEELARIEAVLRRAQEEEMARIEAAQRRAAEEEEMSQIEAVQRRAAEEEEMARIEAVQRRSAEEEEMARIEAAQIRAAEEEMARIEADQRRAAEEEEMSQIEAVQRRAAEEEEMARIEAVQRRSAEEEEMARIEAAQIRAAEEEMAPIEAAQRRAAEEEEMARIEAVQRRSAEEEEMARIEAVQRMAQEEKVPKLTDEEMAQIEAVHRRAEEEELARIEAAQIRAAEEEMARIEAVQMIAQEEEPKMLQLTDEEMAQIEAVQRRAEKEELARIEAVQRRAAEEDMARIEAVQRRAEEENIPKCTDDAIKKFNRTDDDEHELSLSSTSPADSNPSPFESSTDLHSIEEFHDNNFVQQDFPHLSANAFPPDSRHDTHEIVHEVQSVQQQQPPVGGVYPSPAPSSSPSTSGADSVRSSAEHSQLYEPSTPLLLSDNDMEPVDVAEHRQNLPQKGAETTMSQSGKTLAQSRVPLNNECLSEFGVPLPEEGNDSMPPQQLPTQPLALSLAALPSVPMETDYENNLVGMSHKSHKRRQSGGHGGASCTVMLLSGRRQQRWLSLGTVSGMMADSFNGGDSILTPLPSLPFLLTAKHYGDDAKNIVVEPAAVEHQQQFKQYKRDSNSTTATNSRSRSSSCTSSNVNVMFTDQRLRRSFCVDQADDNAQQHEAEGEQYLRHGAVDTVNIGTDNRDSIDVQRTKRMAFGEESMTENVESMEKEDETDTEANKKWVQQQQTDWANDADFMYKLNFFAQRLSEQIAEEAARDITNIIHIQQNPRALYFDDKYCELLKDGPQHSHEQQPQQMCSSPDSDGWDGAEMSCWQATAEHHHANKEGEGEEQLLYEVHHEMGEQQQQEEQPAEAAARAGFKQELISGLNVFAGLMRRSSTATTTASSSSARPWSAKLTPFLAPRATTFSTSTTTATSGSSNTTTKRLSIGGAAAGETAAGGGGDIMELLRRTSNGGSPEDGAAAVTEELPESALAGLSTEEREHILRVVAESRRSPSGQASRSSSCSVHVRSEHAESSKTKQSVKPQEEAAEEEKAITMAQSVVDDQQRPQKEEQQVEEDGTDEVQAVLGAEEQCQIQLEVGLQVLLPDNKEQQIEHDDPVYCQEVQDGVEAIEEQGKNVLENTSLVQDVFGIEEDEQPVQEAQEVQAVSIGEERDEGVKAAEAQLYEASSFKPEGRHDLSPMALCQISNGAETTDERLSIVPIGSDQPKEMVKSTAEEAGGGWLNMFTASVERRAKQIGTSMPTSISAKMGLIKRNVDLQTLSDQFKWLRDTKEDEESVGHSSEKQAINNGNYATKPPISSSADPSTPDFWSAPQDTVEQSFDGTVGAKNGFQFLFDGSQSSSSGLGDSIEENRVNNSIIFPGPWHEEQQRQKEHRQSVIEQTARFVSNELNMYREQLERMDSETEPSFLAEPCREGNAIRPQFADEAASVFGTFSTKIEGPAAAALSQAIDSPAAVPQFSGSIGGRSAENGNVLVSSVENASRTEENIEEEEKEEEKQTEEKEEEDDESDEEEEEERESVEPAEEEKERNERSRESGEKPLRGREEKEKKSERTSIAENDMGAEAESDEGQLSDNDATPLAVTLAQPMERQDEENGDDILAYSFNASGSAVVRPSCASPQIVPMPCEYSERGICLAGDGGFGGQIVPPAWEMEKEDDDEGMGSITDAREREADERDEKCIADAKEKADDEKVGSTGDAREKEGDEIVGSFADARERLRNENVRSIGETTEWEDDERVRSFANVDVMASSGQPVHASLSVITSRGLGLSPSSPAKTTTSTASAAVVAPPLADANPFSLPQFPCPAASIVHQQQQKGEEENQKTKQNAAAAAAVAFPFPFIVPPTDASSSSSSSFSSHCSAAAVPIVSQEQKQHQQQRQNAETEHGTESADGQQNGGSTEEQKSLSVAQEIGDAFWTEEGQPQQNNLSTNTTTSKTTTTAIGTNYHHQQQRHHQFGGGQQQKDGKRVPKPFVGDEESEDEQQKQKHTVQEAVPIAKAAAAGARPAVPRPPPPPLPPKPSSTFGVAIASSSAEQSAPSLNIGKMFFSSAQKPATATSTAFAGFGNKFGKFASETLKGAKQAKEMAVTAMAQAGQTLETAMTTTIPASSQQDDQQPQTVQLQPETVPQRPHSSLGLSAAGPAGEDRQIAPGTGGGSASLNKSASLYDVALPPGFDHLSEEEQLRIISVMQCAELDAQMDAERAQTVQAAPPQAVPSVLRHKATDDVTTTAAFGIMSQPLAKFELSQAEQTAVPPSSSAAFADQQHQGNAGAETAIEFAVEVRADEAEGNNGLGTAAFIDTSAVAVQLDLARYGHPLGLFQTETEQSAAEEGQDQTVEDQKRHNVEEDDEPWMQPPTQKFTAPLDQWDDMPLNTVTPRKQLWTTVFTEDTDQQQQHQQHQQLNVLQADGAVAAPNMEETEEDELLEQISMETVRGCWERSNGDDRNANQFGRTRINTDPIDQRKEGQQMMMEEDELTRVARSIYTTDFRADNRHYEVGREREGEEGKQRQQQQTVKEVVQHRRIVDEHAHSNSYEIEMEDPWSPSLCAPPNSLLMDDGGAADAKSTKASLAPHPVPPIITVTTTDDTANAEDSEEEEEVETADEHHRRPSSSSSEEEEDGDYPDTVQPVPTVSAATIAQLQEQQEMEQQKMAAQVLQQIQAFGEAADDEFDVQWAKPKTKISVDDNQMHQPTEQRDNFFLEDQANVYSPPEAEEEAASAKPIGIARRCSGTDQSAPSVPTNADRLAQNGAVQQRRDGGGAGEEASSSSSRSTTIVYRNQQQQQQRMTNPFLSDENGTLHNDGDEEEEEDEQQSGEGHEGGIVVRQVVLDADDNSQEELEHYYSQGFYYTPRTTRQLYTIEDTEEEQTVLNREGIYHAERIERKPLHSDTVPLLFTPEAIASRRKSAGSNSGRSTTAGPSRTETPTFDAIVSAAPTTSTAAQSMAEEVQQYHDTVAASAHQTHLTPVRAAPPPPDSVEAATAVGQFDRNYQSQVAPAPAVGITLSSSSPSVSSTEPAAKPLSAAFHLQQQLQQLNQHKHATNIAQQNDLPPPQWHTLPTATTTAAEHDQGEEQNGGGGAATASHRLKRSPAMILTDQCDLTKTNKMPNGHILERAKDGSSSKLRDEAADTDAHSSSSSYHFNSLPALRKSLLSSSTTTTAATDPNHHHHTHQPVPSSSVASEMGRRRLPSLPTVAAMVGGGSGGGGAAASAATTASAAFAANYYAKMASSSTASSSSSAAAITRPCHVTTSVDDGVLLTKPALPSSLSTTTVGTSSGLVIYYTSSAPENCDAAVNGKVPSSSSLPDSSRVLFDSSAVAYAQAVALGPAPSSWSSSSSAAAFSTHAATTTMSAAAAPRTFADEYQLQQQLNWPSKGPVVIPGAMYNVPFASSPTVPALTPGGTRIFVPSSTYFPPASSSSASALSPQSGSLPRRTRALKQPQQQQQCRSSTLERANQETHAMLNFKQELRQALAQRRKQLDLCDIEAGHREYVINKWLHTGILPSRHRSSDADAIPPVIKCSLPAQLLANVGRIVPPSSSLPQHGGHQAVRYGTPTATRKPMAMTRAEMPTTSRQSSSSPVGTRTFGCQTGDGTASHKLNGILGKQKQLLPHKPFMPRPALLADVSTQTALCAETQTEAFTSSDFDRMATSPHQQWHYDRGALLPSTMPGTAECGRHVPQQQRDDTTYYWPHPQGETDRDRFGGRGAGAGDNAAASAALRRQQRQQQRHRSRLARFLHTDAGEWERQLRERQLQQELNMRRTVVQQQKQQQQQQQRSRMRHDGDSDAGPNELFFQRYQQQPHQQLHPLDGSAGHGQFAYNNQQQPWPTAAPAWYNYDNSSSNQQRYWTGSLPRLDHQWFRHGDDDDEQFVDQQQQHQLPFAASSFWPDHSHATAAAAYQQQQQARYGYSSLPRNYERSWRPATVADQQQRLASAYDVPTADCFGHFSSPMAPAQQQQFVGAGGIGTPLQRSSAARYSKSVQELNRFSEENNDYWPSSTWWGPRNGASSAVVAPPPSLSRSVNSLDRLGRSAEAERYEGQNEFCDNGIFNRRRTAAANGGGHNSNNNLATMDDMGMTMIGHQQQQQKQQFGTTTAAVAAADHQHNGLLSNYANFLNNQFMLEQQQRREADDREMMGMTTRTMMAQPVGAGQPTNMAQQLEDERRMMGQATLPPGMVEHPVLLQHQAEAQQCQMLPPPPPLQQQQPILASAPPPPHYYLSGTPMALAPPAGGPQPLLYSRGLDGEHNYGVRPPASRYEDYGNVHWRNGGGGATAAMYRPAAEQLQQQPIYYDFHRQDLMNNNNNNNYNMNCYSNGATTANRMGYGSRAAAELQHQQQHQPQILPMSTMASMVQQPQQHQQFYSAPPPQPMAQSSRFSWPYQNQRQNGGTTAHWPSAVVEQQQQRHHVRPTPHGILRRPRNSPPFSMPNNNNNSTNNGTAYGWRDNSLTYEEMNNLNRRAHSSSNIKTPRLMPSTENWSRNRTSAETKRILLTRHYKHENIFKDLGIRIVGGKKLSNGDLGAFITKIDSSKAQEMLGELREGDQILEWNGVLLSGKTFEEVERVIQGSNLGEIELIVRSRRNLHDNGELEDDDDEHDESAGDECQQLNGGGIMAHNGTADEFAPRQSSSTRKNIAFADSTKNGAKWHSPNEPPPIPAHRPQNNGNNNNHKNSTEWAPAEICWPPRDFAGGSGGGRSKTPHGGQLTPPAQRQRSAGHLQVAIAYDRPSWVLTIRLIAAHGLATSDQQMPNPFIKVYLLPERKVSNKRRTKYVPASCNPVWDQLVEYSIPPNQLEKHYLEFTVIDYDRQTTDLDSRIIGQVHVGLTDPSSLTGMPRWLALQCPAVSSVPMRGNSSPMDTPLNYQMLPNKTYYNPAALDLLDGYPAIA</sequence>
<dbReference type="SUPFAM" id="SSF50156">
    <property type="entry name" value="PDZ domain-like"/>
    <property type="match status" value="1"/>
</dbReference>
<feature type="compositionally biased region" description="Basic and acidic residues" evidence="3">
    <location>
        <begin position="2672"/>
        <end position="2682"/>
    </location>
</feature>
<feature type="compositionally biased region" description="Low complexity" evidence="3">
    <location>
        <begin position="4689"/>
        <end position="4703"/>
    </location>
</feature>
<feature type="compositionally biased region" description="Basic and acidic residues" evidence="3">
    <location>
        <begin position="2533"/>
        <end position="2570"/>
    </location>
</feature>
<dbReference type="Gene3D" id="2.30.42.10">
    <property type="match status" value="1"/>
</dbReference>
<feature type="region of interest" description="Disordered" evidence="3">
    <location>
        <begin position="1220"/>
        <end position="1273"/>
    </location>
</feature>
<feature type="compositionally biased region" description="Basic and acidic residues" evidence="3">
    <location>
        <begin position="2117"/>
        <end position="2127"/>
    </location>
</feature>
<feature type="region of interest" description="Disordered" evidence="3">
    <location>
        <begin position="2782"/>
        <end position="2806"/>
    </location>
</feature>
<feature type="region of interest" description="Disordered" evidence="3">
    <location>
        <begin position="200"/>
        <end position="230"/>
    </location>
</feature>
<evidence type="ECO:0000259" key="5">
    <source>
        <dbReference type="PROSITE" id="PS50106"/>
    </source>
</evidence>
<feature type="region of interest" description="Disordered" evidence="3">
    <location>
        <begin position="490"/>
        <end position="528"/>
    </location>
</feature>
<feature type="compositionally biased region" description="Low complexity" evidence="3">
    <location>
        <begin position="5847"/>
        <end position="5857"/>
    </location>
</feature>
<feature type="compositionally biased region" description="Polar residues" evidence="3">
    <location>
        <begin position="3018"/>
        <end position="3036"/>
    </location>
</feature>
<feature type="compositionally biased region" description="Basic and acidic residues" evidence="3">
    <location>
        <begin position="2487"/>
        <end position="2509"/>
    </location>
</feature>
<feature type="region of interest" description="Disordered" evidence="3">
    <location>
        <begin position="1629"/>
        <end position="1655"/>
    </location>
</feature>
<feature type="compositionally biased region" description="Basic and acidic residues" evidence="3">
    <location>
        <begin position="1175"/>
        <end position="1195"/>
    </location>
</feature>
<feature type="compositionally biased region" description="Basic and acidic residues" evidence="3">
    <location>
        <begin position="2097"/>
        <end position="2109"/>
    </location>
</feature>
<feature type="compositionally biased region" description="Polar residues" evidence="3">
    <location>
        <begin position="1629"/>
        <end position="1650"/>
    </location>
</feature>
<feature type="compositionally biased region" description="Basic and acidic residues" evidence="3">
    <location>
        <begin position="1980"/>
        <end position="2015"/>
    </location>
</feature>
<feature type="compositionally biased region" description="Low complexity" evidence="3">
    <location>
        <begin position="124"/>
        <end position="135"/>
    </location>
</feature>
<feature type="compositionally biased region" description="Polar residues" evidence="3">
    <location>
        <begin position="4588"/>
        <end position="4603"/>
    </location>
</feature>
<feature type="compositionally biased region" description="Low complexity" evidence="3">
    <location>
        <begin position="6458"/>
        <end position="6468"/>
    </location>
</feature>
<feature type="compositionally biased region" description="Polar residues" evidence="3">
    <location>
        <begin position="5601"/>
        <end position="5618"/>
    </location>
</feature>
<feature type="domain" description="C2" evidence="4">
    <location>
        <begin position="7403"/>
        <end position="7526"/>
    </location>
</feature>
<feature type="compositionally biased region" description="Basic and acidic residues" evidence="3">
    <location>
        <begin position="5193"/>
        <end position="5203"/>
    </location>
</feature>
<feature type="compositionally biased region" description="Polar residues" evidence="3">
    <location>
        <begin position="7148"/>
        <end position="7157"/>
    </location>
</feature>
<feature type="compositionally biased region" description="Low complexity" evidence="3">
    <location>
        <begin position="3693"/>
        <end position="3707"/>
    </location>
</feature>
<feature type="region of interest" description="Disordered" evidence="3">
    <location>
        <begin position="2355"/>
        <end position="2402"/>
    </location>
</feature>
<gene>
    <name evidence="6" type="ORF">niasHT_025933</name>
</gene>
<feature type="region of interest" description="Disordered" evidence="3">
    <location>
        <begin position="1714"/>
        <end position="1741"/>
    </location>
</feature>
<feature type="compositionally biased region" description="Basic and acidic residues" evidence="3">
    <location>
        <begin position="4366"/>
        <end position="4404"/>
    </location>
</feature>
<feature type="region of interest" description="Disordered" evidence="3">
    <location>
        <begin position="1893"/>
        <end position="1912"/>
    </location>
</feature>
<feature type="compositionally biased region" description="Low complexity" evidence="3">
    <location>
        <begin position="211"/>
        <end position="225"/>
    </location>
</feature>
<feature type="compositionally biased region" description="Basic and acidic residues" evidence="3">
    <location>
        <begin position="1046"/>
        <end position="1055"/>
    </location>
</feature>
<feature type="compositionally biased region" description="Basic residues" evidence="3">
    <location>
        <begin position="7096"/>
        <end position="7110"/>
    </location>
</feature>
<feature type="compositionally biased region" description="Low complexity" evidence="3">
    <location>
        <begin position="700"/>
        <end position="709"/>
    </location>
</feature>
<feature type="compositionally biased region" description="Low complexity" evidence="3">
    <location>
        <begin position="6491"/>
        <end position="6501"/>
    </location>
</feature>
<dbReference type="InterPro" id="IPR035892">
    <property type="entry name" value="C2_domain_sf"/>
</dbReference>
<dbReference type="EMBL" id="JBICBT010000897">
    <property type="protein sequence ID" value="KAL3094457.1"/>
    <property type="molecule type" value="Genomic_DNA"/>
</dbReference>
<dbReference type="InterPro" id="IPR000008">
    <property type="entry name" value="C2_dom"/>
</dbReference>
<feature type="region of interest" description="Disordered" evidence="3">
    <location>
        <begin position="4507"/>
        <end position="4526"/>
    </location>
</feature>
<dbReference type="SMART" id="SM00239">
    <property type="entry name" value="C2"/>
    <property type="match status" value="1"/>
</dbReference>
<comment type="subcellular location">
    <subcellularLocation>
        <location evidence="2">Synapse</location>
    </subcellularLocation>
</comment>
<feature type="region of interest" description="Disordered" evidence="3">
    <location>
        <begin position="4615"/>
        <end position="4721"/>
    </location>
</feature>
<keyword evidence="7" id="KW-1185">Reference proteome</keyword>
<feature type="compositionally biased region" description="Basic and acidic residues" evidence="3">
    <location>
        <begin position="1389"/>
        <end position="1406"/>
    </location>
</feature>
<feature type="region of interest" description="Disordered" evidence="3">
    <location>
        <begin position="4354"/>
        <end position="4407"/>
    </location>
</feature>
<feature type="compositionally biased region" description="Basic and acidic residues" evidence="3">
    <location>
        <begin position="5376"/>
        <end position="5393"/>
    </location>
</feature>
<feature type="compositionally biased region" description="Basic and acidic residues" evidence="3">
    <location>
        <begin position="733"/>
        <end position="756"/>
    </location>
</feature>
<feature type="region of interest" description="Disordered" evidence="3">
    <location>
        <begin position="1168"/>
        <end position="1198"/>
    </location>
</feature>
<feature type="region of interest" description="Disordered" evidence="3">
    <location>
        <begin position="3078"/>
        <end position="3128"/>
    </location>
</feature>
<feature type="region of interest" description="Disordered" evidence="3">
    <location>
        <begin position="2720"/>
        <end position="2743"/>
    </location>
</feature>
<feature type="region of interest" description="Disordered" evidence="3">
    <location>
        <begin position="5193"/>
        <end position="5213"/>
    </location>
</feature>
<dbReference type="InterPro" id="IPR036034">
    <property type="entry name" value="PDZ_sf"/>
</dbReference>
<feature type="region of interest" description="Disordered" evidence="3">
    <location>
        <begin position="2097"/>
        <end position="2128"/>
    </location>
</feature>
<dbReference type="InterPro" id="IPR001478">
    <property type="entry name" value="PDZ"/>
</dbReference>
<feature type="compositionally biased region" description="Basic and acidic residues" evidence="3">
    <location>
        <begin position="5805"/>
        <end position="5826"/>
    </location>
</feature>
<reference evidence="6 7" key="1">
    <citation type="submission" date="2024-10" db="EMBL/GenBank/DDBJ databases">
        <authorList>
            <person name="Kim D."/>
        </authorList>
    </citation>
    <scope>NUCLEOTIDE SEQUENCE [LARGE SCALE GENOMIC DNA]</scope>
    <source>
        <strain evidence="6">BH-2024</strain>
    </source>
</reference>
<feature type="compositionally biased region" description="Low complexity" evidence="3">
    <location>
        <begin position="3314"/>
        <end position="3330"/>
    </location>
</feature>
<feature type="region of interest" description="Disordered" evidence="3">
    <location>
        <begin position="1349"/>
        <end position="1368"/>
    </location>
</feature>
<feature type="region of interest" description="Disordered" evidence="3">
    <location>
        <begin position="1979"/>
        <end position="2021"/>
    </location>
</feature>
<feature type="compositionally biased region" description="Polar residues" evidence="3">
    <location>
        <begin position="71"/>
        <end position="82"/>
    </location>
</feature>
<feature type="region of interest" description="Disordered" evidence="3">
    <location>
        <begin position="570"/>
        <end position="716"/>
    </location>
</feature>
<feature type="compositionally biased region" description="Polar residues" evidence="3">
    <location>
        <begin position="3984"/>
        <end position="4004"/>
    </location>
</feature>
<evidence type="ECO:0000256" key="2">
    <source>
        <dbReference type="ARBA" id="ARBA00034103"/>
    </source>
</evidence>
<feature type="compositionally biased region" description="Acidic residues" evidence="3">
    <location>
        <begin position="952"/>
        <end position="965"/>
    </location>
</feature>
<evidence type="ECO:0000259" key="4">
    <source>
        <dbReference type="PROSITE" id="PS50004"/>
    </source>
</evidence>
<feature type="compositionally biased region" description="Polar residues" evidence="3">
    <location>
        <begin position="1059"/>
        <end position="1077"/>
    </location>
</feature>
<feature type="compositionally biased region" description="Pro residues" evidence="3">
    <location>
        <begin position="4704"/>
        <end position="4716"/>
    </location>
</feature>
<feature type="region of interest" description="Disordered" evidence="3">
    <location>
        <begin position="541"/>
        <end position="560"/>
    </location>
</feature>
<feature type="compositionally biased region" description="Basic and acidic residues" evidence="3">
    <location>
        <begin position="578"/>
        <end position="591"/>
    </location>
</feature>
<feature type="region of interest" description="Disordered" evidence="3">
    <location>
        <begin position="787"/>
        <end position="1087"/>
    </location>
</feature>
<feature type="region of interest" description="Disordered" evidence="3">
    <location>
        <begin position="3974"/>
        <end position="4014"/>
    </location>
</feature>
<feature type="region of interest" description="Disordered" evidence="3">
    <location>
        <begin position="25"/>
        <end position="160"/>
    </location>
</feature>
<feature type="compositionally biased region" description="Low complexity" evidence="3">
    <location>
        <begin position="4806"/>
        <end position="4824"/>
    </location>
</feature>
<dbReference type="Proteomes" id="UP001620626">
    <property type="component" value="Unassembled WGS sequence"/>
</dbReference>
<keyword evidence="1" id="KW-0770">Synapse</keyword>
<dbReference type="Gene3D" id="2.60.40.150">
    <property type="entry name" value="C2 domain"/>
    <property type="match status" value="1"/>
</dbReference>
<feature type="compositionally biased region" description="Low complexity" evidence="3">
    <location>
        <begin position="279"/>
        <end position="298"/>
    </location>
</feature>
<feature type="compositionally biased region" description="Acidic residues" evidence="3">
    <location>
        <begin position="5497"/>
        <end position="5507"/>
    </location>
</feature>
<feature type="compositionally biased region" description="Basic and acidic residues" evidence="3">
    <location>
        <begin position="2652"/>
        <end position="2664"/>
    </location>
</feature>
<feature type="compositionally biased region" description="Low complexity" evidence="3">
    <location>
        <begin position="4623"/>
        <end position="4645"/>
    </location>
</feature>
<feature type="compositionally biased region" description="Basic and acidic residues" evidence="3">
    <location>
        <begin position="2390"/>
        <end position="2400"/>
    </location>
</feature>
<feature type="region of interest" description="Disordered" evidence="3">
    <location>
        <begin position="4800"/>
        <end position="4852"/>
    </location>
</feature>
<protein>
    <submittedName>
        <fullName evidence="6">Uncharacterized protein</fullName>
    </submittedName>
</protein>
<feature type="compositionally biased region" description="Basic and acidic residues" evidence="3">
    <location>
        <begin position="992"/>
        <end position="1016"/>
    </location>
</feature>
<feature type="compositionally biased region" description="Low complexity" evidence="3">
    <location>
        <begin position="6110"/>
        <end position="6125"/>
    </location>
</feature>
<feature type="region of interest" description="Disordered" evidence="3">
    <location>
        <begin position="1119"/>
        <end position="1138"/>
    </location>
</feature>
<feature type="compositionally biased region" description="Polar residues" evidence="3">
    <location>
        <begin position="497"/>
        <end position="522"/>
    </location>
</feature>
<dbReference type="PANTHER" id="PTHR12157">
    <property type="entry name" value="REGULATING SYNAPTIC MEMBRANE EXOCYTOSIS PROTEIN"/>
    <property type="match status" value="1"/>
</dbReference>
<feature type="region of interest" description="Disordered" evidence="3">
    <location>
        <begin position="7148"/>
        <end position="7170"/>
    </location>
</feature>
<dbReference type="PANTHER" id="PTHR12157:SF25">
    <property type="entry name" value="REGULATING SYNAPTIC MEMBRANE EXOCYTOSIS PROTEIN 3"/>
    <property type="match status" value="1"/>
</dbReference>
<feature type="region of interest" description="Disordered" evidence="3">
    <location>
        <begin position="1771"/>
        <end position="1796"/>
    </location>
</feature>
<feature type="region of interest" description="Disordered" evidence="3">
    <location>
        <begin position="1309"/>
        <end position="1328"/>
    </location>
</feature>
<feature type="region of interest" description="Disordered" evidence="3">
    <location>
        <begin position="3305"/>
        <end position="3330"/>
    </location>
</feature>
<feature type="compositionally biased region" description="Low complexity" evidence="3">
    <location>
        <begin position="7117"/>
        <end position="7127"/>
    </location>
</feature>
<feature type="compositionally biased region" description="Polar residues" evidence="3">
    <location>
        <begin position="625"/>
        <end position="637"/>
    </location>
</feature>
<feature type="compositionally biased region" description="Basic and acidic residues" evidence="3">
    <location>
        <begin position="142"/>
        <end position="152"/>
    </location>
</feature>
<feature type="compositionally biased region" description="Basic and acidic residues" evidence="3">
    <location>
        <begin position="2987"/>
        <end position="3012"/>
    </location>
</feature>
<feature type="region of interest" description="Disordered" evidence="3">
    <location>
        <begin position="6387"/>
        <end position="6424"/>
    </location>
</feature>
<feature type="compositionally biased region" description="Basic and acidic residues" evidence="3">
    <location>
        <begin position="1309"/>
        <end position="1320"/>
    </location>
</feature>
<feature type="region of interest" description="Disordered" evidence="3">
    <location>
        <begin position="5235"/>
        <end position="5329"/>
    </location>
</feature>
<dbReference type="Pfam" id="PF00168">
    <property type="entry name" value="C2"/>
    <property type="match status" value="1"/>
</dbReference>
<proteinExistence type="predicted"/>
<feature type="compositionally biased region" description="Low complexity" evidence="3">
    <location>
        <begin position="6403"/>
        <end position="6413"/>
    </location>
</feature>
<evidence type="ECO:0000313" key="6">
    <source>
        <dbReference type="EMBL" id="KAL3094457.1"/>
    </source>
</evidence>
<comment type="caution">
    <text evidence="6">The sequence shown here is derived from an EMBL/GenBank/DDBJ whole genome shotgun (WGS) entry which is preliminary data.</text>
</comment>
<feature type="region of interest" description="Disordered" evidence="3">
    <location>
        <begin position="3688"/>
        <end position="3759"/>
    </location>
</feature>
<accession>A0ABD2JUY5</accession>
<feature type="compositionally biased region" description="Acidic residues" evidence="3">
    <location>
        <begin position="360"/>
        <end position="377"/>
    </location>
</feature>
<feature type="region of interest" description="Disordered" evidence="3">
    <location>
        <begin position="5847"/>
        <end position="5877"/>
    </location>
</feature>
<dbReference type="PROSITE" id="PS50004">
    <property type="entry name" value="C2"/>
    <property type="match status" value="1"/>
</dbReference>
<feature type="compositionally biased region" description="Basic and acidic residues" evidence="3">
    <location>
        <begin position="2300"/>
        <end position="2312"/>
    </location>
</feature>
<feature type="region of interest" description="Disordered" evidence="3">
    <location>
        <begin position="2300"/>
        <end position="2323"/>
    </location>
</feature>
<organism evidence="6 7">
    <name type="scientific">Heterodera trifolii</name>
    <dbReference type="NCBI Taxonomy" id="157864"/>
    <lineage>
        <taxon>Eukaryota</taxon>
        <taxon>Metazoa</taxon>
        <taxon>Ecdysozoa</taxon>
        <taxon>Nematoda</taxon>
        <taxon>Chromadorea</taxon>
        <taxon>Rhabditida</taxon>
        <taxon>Tylenchina</taxon>
        <taxon>Tylenchomorpha</taxon>
        <taxon>Tylenchoidea</taxon>
        <taxon>Heteroderidae</taxon>
        <taxon>Heteroderinae</taxon>
        <taxon>Heterodera</taxon>
    </lineage>
</organism>
<feature type="compositionally biased region" description="Basic and acidic residues" evidence="3">
    <location>
        <begin position="3744"/>
        <end position="3753"/>
    </location>
</feature>
<feature type="compositionally biased region" description="Acidic residues" evidence="3">
    <location>
        <begin position="4201"/>
        <end position="4225"/>
    </location>
</feature>
<feature type="region of interest" description="Disordered" evidence="3">
    <location>
        <begin position="6110"/>
        <end position="6142"/>
    </location>
</feature>
<feature type="region of interest" description="Disordered" evidence="3">
    <location>
        <begin position="4564"/>
        <end position="4603"/>
    </location>
</feature>
<feature type="compositionally biased region" description="Basic residues" evidence="3">
    <location>
        <begin position="6414"/>
        <end position="6424"/>
    </location>
</feature>
<feature type="region of interest" description="Disordered" evidence="3">
    <location>
        <begin position="5756"/>
        <end position="5834"/>
    </location>
</feature>